<proteinExistence type="predicted"/>
<dbReference type="AlphaFoldDB" id="A0A4Z0GK61"/>
<dbReference type="OrthoDB" id="3035945at2"/>
<comment type="caution">
    <text evidence="2">The sequence shown here is derived from an EMBL/GenBank/DDBJ whole genome shotgun (WGS) entry which is preliminary data.</text>
</comment>
<sequence length="103" mass="11320">MKKRTLAGFNDVASTDINSSENTVPSKNTDQLNESKNTRVTTKSDMIDSLIENNKKQTIMKGFVLDADVAKAIDRISKGKGRGFKSEFVNAVLKQVLSEKGLI</sequence>
<dbReference type="RefSeq" id="WP_135349777.1">
    <property type="nucleotide sequence ID" value="NZ_SRJD01000026.1"/>
</dbReference>
<gene>
    <name evidence="2" type="ORF">E4665_15855</name>
</gene>
<organism evidence="2 3">
    <name type="scientific">Sporolactobacillus shoreae</name>
    <dbReference type="NCBI Taxonomy" id="1465501"/>
    <lineage>
        <taxon>Bacteria</taxon>
        <taxon>Bacillati</taxon>
        <taxon>Bacillota</taxon>
        <taxon>Bacilli</taxon>
        <taxon>Bacillales</taxon>
        <taxon>Sporolactobacillaceae</taxon>
        <taxon>Sporolactobacillus</taxon>
    </lineage>
</organism>
<evidence type="ECO:0000256" key="1">
    <source>
        <dbReference type="SAM" id="MobiDB-lite"/>
    </source>
</evidence>
<protein>
    <submittedName>
        <fullName evidence="2">Uncharacterized protein</fullName>
    </submittedName>
</protein>
<reference evidence="2 3" key="1">
    <citation type="journal article" date="2015" name="Int. J. Syst. Evol. Microbiol.">
        <title>Sporolactobacillus shoreae sp. nov. and Sporolactobacillus spathodeae sp. nov., two spore-forming lactic acid bacteria isolated from tree barks in Thailand.</title>
        <authorList>
            <person name="Thamacharoensuk T."/>
            <person name="Kitahara M."/>
            <person name="Ohkuma M."/>
            <person name="Thongchul N."/>
            <person name="Tanasupawat S."/>
        </authorList>
    </citation>
    <scope>NUCLEOTIDE SEQUENCE [LARGE SCALE GENOMIC DNA]</scope>
    <source>
        <strain evidence="2 3">BK92</strain>
    </source>
</reference>
<evidence type="ECO:0000313" key="2">
    <source>
        <dbReference type="EMBL" id="TGA96338.1"/>
    </source>
</evidence>
<evidence type="ECO:0000313" key="3">
    <source>
        <dbReference type="Proteomes" id="UP000298347"/>
    </source>
</evidence>
<feature type="region of interest" description="Disordered" evidence="1">
    <location>
        <begin position="16"/>
        <end position="39"/>
    </location>
</feature>
<name>A0A4Z0GK61_9BACL</name>
<dbReference type="Proteomes" id="UP000298347">
    <property type="component" value="Unassembled WGS sequence"/>
</dbReference>
<keyword evidence="3" id="KW-1185">Reference proteome</keyword>
<dbReference type="EMBL" id="SRJD01000026">
    <property type="protein sequence ID" value="TGA96338.1"/>
    <property type="molecule type" value="Genomic_DNA"/>
</dbReference>
<accession>A0A4Z0GK61</accession>